<dbReference type="AlphaFoldDB" id="A0A2T4C5J8"/>
<gene>
    <name evidence="1" type="ORF">M440DRAFT_1235294</name>
</gene>
<name>A0A2T4C5J8_TRILO</name>
<sequence>MSYPYRTAHSKVVAWVDVMPKGAHAQRILNARHCRLTLFVPGPDPSCVISYSQQYLIQHPRTTVSTRYGLRNERLAGRQQLHSRTTVLQPERAIESARRTPVERLERGLERDVMTALGAACKGDAEKLCRVVSMSWQGLNTKRTCGNSVSHEEPTCQRAS</sequence>
<protein>
    <submittedName>
        <fullName evidence="1">Uncharacterized protein</fullName>
    </submittedName>
</protein>
<dbReference type="Proteomes" id="UP000240760">
    <property type="component" value="Unassembled WGS sequence"/>
</dbReference>
<accession>A0A2T4C5J8</accession>
<evidence type="ECO:0000313" key="1">
    <source>
        <dbReference type="EMBL" id="PTB76804.1"/>
    </source>
</evidence>
<keyword evidence="2" id="KW-1185">Reference proteome</keyword>
<proteinExistence type="predicted"/>
<evidence type="ECO:0000313" key="2">
    <source>
        <dbReference type="Proteomes" id="UP000240760"/>
    </source>
</evidence>
<organism evidence="1 2">
    <name type="scientific">Trichoderma longibrachiatum ATCC 18648</name>
    <dbReference type="NCBI Taxonomy" id="983965"/>
    <lineage>
        <taxon>Eukaryota</taxon>
        <taxon>Fungi</taxon>
        <taxon>Dikarya</taxon>
        <taxon>Ascomycota</taxon>
        <taxon>Pezizomycotina</taxon>
        <taxon>Sordariomycetes</taxon>
        <taxon>Hypocreomycetidae</taxon>
        <taxon>Hypocreales</taxon>
        <taxon>Hypocreaceae</taxon>
        <taxon>Trichoderma</taxon>
    </lineage>
</organism>
<dbReference type="EMBL" id="KZ679131">
    <property type="protein sequence ID" value="PTB76804.1"/>
    <property type="molecule type" value="Genomic_DNA"/>
</dbReference>
<reference evidence="1 2" key="1">
    <citation type="submission" date="2016-07" db="EMBL/GenBank/DDBJ databases">
        <title>Multiple horizontal gene transfer events from other fungi enriched the ability of initially mycotrophic Trichoderma (Ascomycota) to feed on dead plant biomass.</title>
        <authorList>
            <consortium name="DOE Joint Genome Institute"/>
            <person name="Aerts A."/>
            <person name="Atanasova L."/>
            <person name="Chenthamara K."/>
            <person name="Zhang J."/>
            <person name="Grujic M."/>
            <person name="Henrissat B."/>
            <person name="Kuo A."/>
            <person name="Salamov A."/>
            <person name="Lipzen A."/>
            <person name="Labutti K."/>
            <person name="Barry K."/>
            <person name="Miao Y."/>
            <person name="Rahimi M.J."/>
            <person name="Shen Q."/>
            <person name="Grigoriev I.V."/>
            <person name="Kubicek C.P."/>
            <person name="Druzhinina I.S."/>
        </authorList>
    </citation>
    <scope>NUCLEOTIDE SEQUENCE [LARGE SCALE GENOMIC DNA]</scope>
    <source>
        <strain evidence="1 2">ATCC 18648</strain>
    </source>
</reference>